<feature type="compositionally biased region" description="Basic and acidic residues" evidence="1">
    <location>
        <begin position="82"/>
        <end position="91"/>
    </location>
</feature>
<feature type="compositionally biased region" description="Polar residues" evidence="1">
    <location>
        <begin position="92"/>
        <end position="104"/>
    </location>
</feature>
<gene>
    <name evidence="2" type="ORF">CALMAC_LOCUS2120</name>
</gene>
<protein>
    <submittedName>
        <fullName evidence="2">Uncharacterized protein</fullName>
    </submittedName>
</protein>
<reference evidence="2 3" key="1">
    <citation type="submission" date="2019-01" db="EMBL/GenBank/DDBJ databases">
        <authorList>
            <person name="Sayadi A."/>
        </authorList>
    </citation>
    <scope>NUCLEOTIDE SEQUENCE [LARGE SCALE GENOMIC DNA]</scope>
</reference>
<keyword evidence="3" id="KW-1185">Reference proteome</keyword>
<dbReference type="Proteomes" id="UP000410492">
    <property type="component" value="Unassembled WGS sequence"/>
</dbReference>
<proteinExistence type="predicted"/>
<dbReference type="EMBL" id="CAACVG010002486">
    <property type="protein sequence ID" value="VEN36534.1"/>
    <property type="molecule type" value="Genomic_DNA"/>
</dbReference>
<feature type="compositionally biased region" description="Polar residues" evidence="1">
    <location>
        <begin position="58"/>
        <end position="67"/>
    </location>
</feature>
<dbReference type="OrthoDB" id="6784143at2759"/>
<sequence>MFLLELVFPYNSGGHMAADSGDKCGDIADVLMSITEDQAQFSDIGGDSDAEGGLVLDQQRSTNQSKNVCGKNSHMSSTSRVDSTDSDDRSSYHGTPSSVDSFEL</sequence>
<evidence type="ECO:0000256" key="1">
    <source>
        <dbReference type="SAM" id="MobiDB-lite"/>
    </source>
</evidence>
<name>A0A653BM45_CALMS</name>
<dbReference type="AlphaFoldDB" id="A0A653BM45"/>
<organism evidence="2 3">
    <name type="scientific">Callosobruchus maculatus</name>
    <name type="common">Southern cowpea weevil</name>
    <name type="synonym">Pulse bruchid</name>
    <dbReference type="NCBI Taxonomy" id="64391"/>
    <lineage>
        <taxon>Eukaryota</taxon>
        <taxon>Metazoa</taxon>
        <taxon>Ecdysozoa</taxon>
        <taxon>Arthropoda</taxon>
        <taxon>Hexapoda</taxon>
        <taxon>Insecta</taxon>
        <taxon>Pterygota</taxon>
        <taxon>Neoptera</taxon>
        <taxon>Endopterygota</taxon>
        <taxon>Coleoptera</taxon>
        <taxon>Polyphaga</taxon>
        <taxon>Cucujiformia</taxon>
        <taxon>Chrysomeloidea</taxon>
        <taxon>Chrysomelidae</taxon>
        <taxon>Bruchinae</taxon>
        <taxon>Bruchini</taxon>
        <taxon>Callosobruchus</taxon>
    </lineage>
</organism>
<evidence type="ECO:0000313" key="2">
    <source>
        <dbReference type="EMBL" id="VEN36534.1"/>
    </source>
</evidence>
<evidence type="ECO:0000313" key="3">
    <source>
        <dbReference type="Proteomes" id="UP000410492"/>
    </source>
</evidence>
<feature type="region of interest" description="Disordered" evidence="1">
    <location>
        <begin position="42"/>
        <end position="104"/>
    </location>
</feature>
<accession>A0A653BM45</accession>